<name>A0ACA9S5Q0_9GLOM</name>
<accession>A0ACA9S5Q0</accession>
<organism evidence="1 2">
    <name type="scientific">Racocetra persica</name>
    <dbReference type="NCBI Taxonomy" id="160502"/>
    <lineage>
        <taxon>Eukaryota</taxon>
        <taxon>Fungi</taxon>
        <taxon>Fungi incertae sedis</taxon>
        <taxon>Mucoromycota</taxon>
        <taxon>Glomeromycotina</taxon>
        <taxon>Glomeromycetes</taxon>
        <taxon>Diversisporales</taxon>
        <taxon>Gigasporaceae</taxon>
        <taxon>Racocetra</taxon>
    </lineage>
</organism>
<evidence type="ECO:0000313" key="1">
    <source>
        <dbReference type="EMBL" id="CAG8827026.1"/>
    </source>
</evidence>
<feature type="non-terminal residue" evidence="1">
    <location>
        <position position="48"/>
    </location>
</feature>
<proteinExistence type="predicted"/>
<comment type="caution">
    <text evidence="1">The sequence shown here is derived from an EMBL/GenBank/DDBJ whole genome shotgun (WGS) entry which is preliminary data.</text>
</comment>
<reference evidence="1" key="1">
    <citation type="submission" date="2021-06" db="EMBL/GenBank/DDBJ databases">
        <authorList>
            <person name="Kallberg Y."/>
            <person name="Tangrot J."/>
            <person name="Rosling A."/>
        </authorList>
    </citation>
    <scope>NUCLEOTIDE SEQUENCE</scope>
    <source>
        <strain evidence="1">MA461A</strain>
    </source>
</reference>
<protein>
    <submittedName>
        <fullName evidence="1">30215_t:CDS:1</fullName>
    </submittedName>
</protein>
<keyword evidence="2" id="KW-1185">Reference proteome</keyword>
<sequence>KPKIIVFTGTIGAGKTTYAKMFQTYLESKGFSVIHRIEASLEIPEELT</sequence>
<feature type="non-terminal residue" evidence="1">
    <location>
        <position position="1"/>
    </location>
</feature>
<gene>
    <name evidence="1" type="ORF">RPERSI_LOCUS26876</name>
</gene>
<dbReference type="Proteomes" id="UP000789920">
    <property type="component" value="Unassembled WGS sequence"/>
</dbReference>
<evidence type="ECO:0000313" key="2">
    <source>
        <dbReference type="Proteomes" id="UP000789920"/>
    </source>
</evidence>
<dbReference type="EMBL" id="CAJVQC010093160">
    <property type="protein sequence ID" value="CAG8827026.1"/>
    <property type="molecule type" value="Genomic_DNA"/>
</dbReference>